<gene>
    <name evidence="1" type="ORF">BEMITA_LOCUS12767</name>
</gene>
<accession>A0A9P0AM28</accession>
<organism evidence="1 2">
    <name type="scientific">Bemisia tabaci</name>
    <name type="common">Sweetpotato whitefly</name>
    <name type="synonym">Aleurodes tabaci</name>
    <dbReference type="NCBI Taxonomy" id="7038"/>
    <lineage>
        <taxon>Eukaryota</taxon>
        <taxon>Metazoa</taxon>
        <taxon>Ecdysozoa</taxon>
        <taxon>Arthropoda</taxon>
        <taxon>Hexapoda</taxon>
        <taxon>Insecta</taxon>
        <taxon>Pterygota</taxon>
        <taxon>Neoptera</taxon>
        <taxon>Paraneoptera</taxon>
        <taxon>Hemiptera</taxon>
        <taxon>Sternorrhyncha</taxon>
        <taxon>Aleyrodoidea</taxon>
        <taxon>Aleyrodidae</taxon>
        <taxon>Aleyrodinae</taxon>
        <taxon>Bemisia</taxon>
    </lineage>
</organism>
<dbReference type="Proteomes" id="UP001152759">
    <property type="component" value="Chromosome 8"/>
</dbReference>
<evidence type="ECO:0000313" key="1">
    <source>
        <dbReference type="EMBL" id="CAH0394472.1"/>
    </source>
</evidence>
<reference evidence="1" key="1">
    <citation type="submission" date="2021-12" db="EMBL/GenBank/DDBJ databases">
        <authorList>
            <person name="King R."/>
        </authorList>
    </citation>
    <scope>NUCLEOTIDE SEQUENCE</scope>
</reference>
<sequence length="122" mass="14007">MRDLALLLRQMQIIDPNVKLFSDCLRTDQATNLLKSIQIVSGFDPETGLVKKPSMPNRLGPSINIAWDILRNNVLLNQTLPYKGRQKEIFEYDSAQRLFKSEWKFKISSNAEKSRKAALTKV</sequence>
<dbReference type="EMBL" id="OU963869">
    <property type="protein sequence ID" value="CAH0394472.1"/>
    <property type="molecule type" value="Genomic_DNA"/>
</dbReference>
<name>A0A9P0AM28_BEMTA</name>
<dbReference type="AlphaFoldDB" id="A0A9P0AM28"/>
<keyword evidence="2" id="KW-1185">Reference proteome</keyword>
<proteinExistence type="predicted"/>
<evidence type="ECO:0000313" key="2">
    <source>
        <dbReference type="Proteomes" id="UP001152759"/>
    </source>
</evidence>
<protein>
    <submittedName>
        <fullName evidence="1">Uncharacterized protein</fullName>
    </submittedName>
</protein>